<organism evidence="1 3">
    <name type="scientific">Didymodactylos carnosus</name>
    <dbReference type="NCBI Taxonomy" id="1234261"/>
    <lineage>
        <taxon>Eukaryota</taxon>
        <taxon>Metazoa</taxon>
        <taxon>Spiralia</taxon>
        <taxon>Gnathifera</taxon>
        <taxon>Rotifera</taxon>
        <taxon>Eurotatoria</taxon>
        <taxon>Bdelloidea</taxon>
        <taxon>Philodinida</taxon>
        <taxon>Philodinidae</taxon>
        <taxon>Didymodactylos</taxon>
    </lineage>
</organism>
<accession>A0A814KHG3</accession>
<comment type="caution">
    <text evidence="1">The sequence shown here is derived from an EMBL/GenBank/DDBJ whole genome shotgun (WGS) entry which is preliminary data.</text>
</comment>
<name>A0A814KHG3_9BILA</name>
<dbReference type="EMBL" id="CAJOBC010004252">
    <property type="protein sequence ID" value="CAF3820743.1"/>
    <property type="molecule type" value="Genomic_DNA"/>
</dbReference>
<dbReference type="AlphaFoldDB" id="A0A814KHG3"/>
<sequence>EQEDSCQWYFHNYSSSQWELEWYSNIEKLQNHICEILTQTSHSSKSIQLLQRVIDLNQNGYLPSTVAAAADNLLSRMYYRQQCVSASGEKYIRLEAYQLIEPLIGLLRDPLTICTFTNDFIKLIPKDLYIHGDEALFSKRHLLLTPAAPYAVINQNNFPKAELPQLTQPWTYKRSQIDDSKIITNSPPQIILLDLGSQYFGKSDAFTSTRWFYDYFKKRSMSFSRIIAYEITSLEPTTVWDQVPDELMSAYTLINVGCSADRTSKYNPWRLLLAIAKPEDYVIVKLDIDTHAVEMPLIQQILENSTISHLIDEMFFEHHVTQTNMIKYWGHSPGSMKDSYQYFTKLRQTGIRMHAWP</sequence>
<feature type="non-terminal residue" evidence="1">
    <location>
        <position position="1"/>
    </location>
</feature>
<dbReference type="OrthoDB" id="9981477at2759"/>
<keyword evidence="3" id="KW-1185">Reference proteome</keyword>
<evidence type="ECO:0000313" key="2">
    <source>
        <dbReference type="EMBL" id="CAF3820743.1"/>
    </source>
</evidence>
<evidence type="ECO:0000313" key="1">
    <source>
        <dbReference type="EMBL" id="CAF1051217.1"/>
    </source>
</evidence>
<dbReference type="Proteomes" id="UP000663829">
    <property type="component" value="Unassembled WGS sequence"/>
</dbReference>
<protein>
    <submittedName>
        <fullName evidence="1">Uncharacterized protein</fullName>
    </submittedName>
</protein>
<dbReference type="EMBL" id="CAJNOQ010004252">
    <property type="protein sequence ID" value="CAF1051217.1"/>
    <property type="molecule type" value="Genomic_DNA"/>
</dbReference>
<dbReference type="Proteomes" id="UP000681722">
    <property type="component" value="Unassembled WGS sequence"/>
</dbReference>
<reference evidence="1" key="1">
    <citation type="submission" date="2021-02" db="EMBL/GenBank/DDBJ databases">
        <authorList>
            <person name="Nowell W R."/>
        </authorList>
    </citation>
    <scope>NUCLEOTIDE SEQUENCE</scope>
</reference>
<evidence type="ECO:0000313" key="3">
    <source>
        <dbReference type="Proteomes" id="UP000663829"/>
    </source>
</evidence>
<proteinExistence type="predicted"/>
<gene>
    <name evidence="1" type="ORF">GPM918_LOCUS16293</name>
    <name evidence="2" type="ORF">SRO942_LOCUS16293</name>
</gene>